<proteinExistence type="inferred from homology"/>
<dbReference type="InParanoid" id="A0A7M7G480"/>
<dbReference type="PANTHER" id="PTHR10632">
    <property type="entry name" value="SULFIDE:QUINONE OXIDOREDUCTASE"/>
    <property type="match status" value="1"/>
</dbReference>
<comment type="catalytic activity">
    <reaction evidence="9">
        <text>ubiquinone-10 + hydrogen sulfide + sulfite + 2 H(+) = ubiquinol-10 + thiosulfate</text>
        <dbReference type="Rhea" id="RHEA:38359"/>
        <dbReference type="ChEBI" id="CHEBI:15378"/>
        <dbReference type="ChEBI" id="CHEBI:17359"/>
        <dbReference type="ChEBI" id="CHEBI:29919"/>
        <dbReference type="ChEBI" id="CHEBI:33542"/>
        <dbReference type="ChEBI" id="CHEBI:46245"/>
        <dbReference type="ChEBI" id="CHEBI:64183"/>
    </reaction>
    <physiologicalReaction direction="left-to-right" evidence="9">
        <dbReference type="Rhea" id="RHEA:38360"/>
    </physiologicalReaction>
</comment>
<keyword evidence="4" id="KW-0874">Quinone</keyword>
<reference evidence="18" key="1">
    <citation type="submission" date="2021-01" db="UniProtKB">
        <authorList>
            <consortium name="EnsemblMetazoa"/>
        </authorList>
    </citation>
    <scope>IDENTIFICATION</scope>
</reference>
<dbReference type="SUPFAM" id="SSF51905">
    <property type="entry name" value="FAD/NAD(P)-binding domain"/>
    <property type="match status" value="1"/>
</dbReference>
<dbReference type="GeneID" id="100119840"/>
<keyword evidence="3" id="KW-0285">Flavoprotein</keyword>
<dbReference type="EnsemblMetazoa" id="XM_008218226">
    <property type="protein sequence ID" value="XP_008216448"/>
    <property type="gene ID" value="LOC100119840"/>
</dbReference>
<organism evidence="18 19">
    <name type="scientific">Nasonia vitripennis</name>
    <name type="common">Parasitic wasp</name>
    <dbReference type="NCBI Taxonomy" id="7425"/>
    <lineage>
        <taxon>Eukaryota</taxon>
        <taxon>Metazoa</taxon>
        <taxon>Ecdysozoa</taxon>
        <taxon>Arthropoda</taxon>
        <taxon>Hexapoda</taxon>
        <taxon>Insecta</taxon>
        <taxon>Pterygota</taxon>
        <taxon>Neoptera</taxon>
        <taxon>Endopterygota</taxon>
        <taxon>Hymenoptera</taxon>
        <taxon>Apocrita</taxon>
        <taxon>Proctotrupomorpha</taxon>
        <taxon>Chalcidoidea</taxon>
        <taxon>Pteromalidae</taxon>
        <taxon>Pteromalinae</taxon>
        <taxon>Nasonia</taxon>
    </lineage>
</organism>
<comment type="similarity">
    <text evidence="13">Belongs to the SQRD family.</text>
</comment>
<dbReference type="SMR" id="A0A7M7G480"/>
<sequence>MYSTLSCNILSISRITTIPKVVRVVRYAHHTCKVLVIGGGTGGCTMAAKLSKKFDKKPNHVIVIEPSEVHYYQPLYTLIGGGIKSFDSCKKPMKNCLPENAQWLKDKVISFQPNENKVKTGNGDIVQYELMIVAMGLELYWDKLPGLVEGLKNPNSQVCSIYGPDTVSNVFGKIKNTKEGNALFTFPNTPVKCPGAPQKIVYLSEDYWARKKKRDKVNVIYNTSLPVIFGVKKYADALWGVCNRRNIQVNVQTNLIEIRPDKKEAVFQDLAKPEYKFTINYSMLHVTPPMGPPEVLKQNKILTNDAGFLDVNAKTLQHNKFKNIYGLGDCTNTPNSKTMAAIASQSKVLYKNIMANISGKESKAVYNGYASCPLVTAPGKCILAEFDYNLTPRETFPVNQSKELFSMYLLKKYFFPFLYWNLMLKGYWNGPEVFRKLFSIVKKKDPTTEPAKN</sequence>
<evidence type="ECO:0000256" key="9">
    <source>
        <dbReference type="ARBA" id="ARBA00051038"/>
    </source>
</evidence>
<evidence type="ECO:0000259" key="17">
    <source>
        <dbReference type="Pfam" id="PF07992"/>
    </source>
</evidence>
<keyword evidence="5" id="KW-0274">FAD</keyword>
<dbReference type="InterPro" id="IPR036188">
    <property type="entry name" value="FAD/NAD-bd_sf"/>
</dbReference>
<keyword evidence="8" id="KW-0496">Mitochondrion</keyword>
<dbReference type="EC" id="1.8.5.8" evidence="14"/>
<evidence type="ECO:0000256" key="16">
    <source>
        <dbReference type="ARBA" id="ARBA00082958"/>
    </source>
</evidence>
<dbReference type="AlphaFoldDB" id="A0A7M7G480"/>
<comment type="catalytic activity">
    <reaction evidence="11">
        <text>a quinone + hydrogen sulfide + glutathione + H(+) = S-sulfanylglutathione + a quinol</text>
        <dbReference type="Rhea" id="RHEA:55156"/>
        <dbReference type="ChEBI" id="CHEBI:15378"/>
        <dbReference type="ChEBI" id="CHEBI:24646"/>
        <dbReference type="ChEBI" id="CHEBI:29919"/>
        <dbReference type="ChEBI" id="CHEBI:57925"/>
        <dbReference type="ChEBI" id="CHEBI:58905"/>
        <dbReference type="ChEBI" id="CHEBI:132124"/>
        <dbReference type="EC" id="1.8.5.8"/>
    </reaction>
    <physiologicalReaction direction="left-to-right" evidence="11">
        <dbReference type="Rhea" id="RHEA:55157"/>
    </physiologicalReaction>
</comment>
<dbReference type="InterPro" id="IPR023753">
    <property type="entry name" value="FAD/NAD-binding_dom"/>
</dbReference>
<dbReference type="Pfam" id="PF07992">
    <property type="entry name" value="Pyr_redox_2"/>
    <property type="match status" value="1"/>
</dbReference>
<dbReference type="RefSeq" id="XP_032453326.1">
    <property type="nucleotide sequence ID" value="XM_032597435.1"/>
</dbReference>
<dbReference type="RefSeq" id="XP_032453327.1">
    <property type="nucleotide sequence ID" value="XM_032597436.1"/>
</dbReference>
<evidence type="ECO:0000256" key="10">
    <source>
        <dbReference type="ARBA" id="ARBA00052810"/>
    </source>
</evidence>
<dbReference type="RefSeq" id="XP_008216451.1">
    <property type="nucleotide sequence ID" value="XM_008218229.3"/>
</dbReference>
<evidence type="ECO:0000256" key="2">
    <source>
        <dbReference type="ARBA" id="ARBA00004173"/>
    </source>
</evidence>
<dbReference type="OrthoDB" id="5376590at2759"/>
<dbReference type="GO" id="GO:0005739">
    <property type="term" value="C:mitochondrion"/>
    <property type="evidence" value="ECO:0007669"/>
    <property type="project" value="UniProtKB-SubCell"/>
</dbReference>
<evidence type="ECO:0000256" key="12">
    <source>
        <dbReference type="ARBA" id="ARBA00059167"/>
    </source>
</evidence>
<comment type="subcellular location">
    <subcellularLocation>
        <location evidence="2">Mitochondrion</location>
    </subcellularLocation>
</comment>
<evidence type="ECO:0000256" key="6">
    <source>
        <dbReference type="ARBA" id="ARBA00022946"/>
    </source>
</evidence>
<dbReference type="KEGG" id="nvi:100119840"/>
<dbReference type="GO" id="GO:0106436">
    <property type="term" value="F:glutathione-dependent sulfide quinone oxidoreductase activity"/>
    <property type="evidence" value="ECO:0007669"/>
    <property type="project" value="UniProtKB-EC"/>
</dbReference>
<dbReference type="EnsemblMetazoa" id="XM_032597435">
    <property type="protein sequence ID" value="XP_032453326"/>
    <property type="gene ID" value="LOC100119840"/>
</dbReference>
<keyword evidence="19" id="KW-1185">Reference proteome</keyword>
<accession>A0A7M7G480</accession>
<comment type="cofactor">
    <cofactor evidence="1">
        <name>FAD</name>
        <dbReference type="ChEBI" id="CHEBI:57692"/>
    </cofactor>
</comment>
<protein>
    <recommendedName>
        <fullName evidence="15">Sulfide:quinone oxidoreductase, mitochondrial</fullName>
        <ecNumber evidence="14">1.8.5.8</ecNumber>
    </recommendedName>
    <alternativeName>
        <fullName evidence="16">Sulfide quinone oxidoreductase</fullName>
    </alternativeName>
</protein>
<evidence type="ECO:0000256" key="4">
    <source>
        <dbReference type="ARBA" id="ARBA00022719"/>
    </source>
</evidence>
<dbReference type="RefSeq" id="XP_008216452.1">
    <property type="nucleotide sequence ID" value="XM_008218230.2"/>
</dbReference>
<evidence type="ECO:0000256" key="8">
    <source>
        <dbReference type="ARBA" id="ARBA00023128"/>
    </source>
</evidence>
<evidence type="ECO:0000313" key="19">
    <source>
        <dbReference type="Proteomes" id="UP000002358"/>
    </source>
</evidence>
<dbReference type="GO" id="GO:0048038">
    <property type="term" value="F:quinone binding"/>
    <property type="evidence" value="ECO:0007669"/>
    <property type="project" value="UniProtKB-KW"/>
</dbReference>
<evidence type="ECO:0000256" key="1">
    <source>
        <dbReference type="ARBA" id="ARBA00001974"/>
    </source>
</evidence>
<comment type="catalytic activity">
    <reaction evidence="10">
        <text>ubiquinone-10 + hydrogen sulfide + glutathione + H(+) = S-sulfanylglutathione + ubiquinol-10</text>
        <dbReference type="Rhea" id="RHEA:62608"/>
        <dbReference type="ChEBI" id="CHEBI:15378"/>
        <dbReference type="ChEBI" id="CHEBI:29919"/>
        <dbReference type="ChEBI" id="CHEBI:46245"/>
        <dbReference type="ChEBI" id="CHEBI:57925"/>
        <dbReference type="ChEBI" id="CHEBI:58905"/>
        <dbReference type="ChEBI" id="CHEBI:64183"/>
    </reaction>
    <physiologicalReaction direction="left-to-right" evidence="10">
        <dbReference type="Rhea" id="RHEA:62609"/>
    </physiologicalReaction>
</comment>
<dbReference type="EnsemblMetazoa" id="XM_032597436">
    <property type="protein sequence ID" value="XP_032453327"/>
    <property type="gene ID" value="LOC100119840"/>
</dbReference>
<evidence type="ECO:0000313" key="18">
    <source>
        <dbReference type="EnsemblMetazoa" id="XP_001603550"/>
    </source>
</evidence>
<dbReference type="Gene3D" id="3.50.50.60">
    <property type="entry name" value="FAD/NAD(P)-binding domain"/>
    <property type="match status" value="2"/>
</dbReference>
<evidence type="ECO:0000256" key="3">
    <source>
        <dbReference type="ARBA" id="ARBA00022630"/>
    </source>
</evidence>
<evidence type="ECO:0000256" key="14">
    <source>
        <dbReference type="ARBA" id="ARBA00066447"/>
    </source>
</evidence>
<dbReference type="InterPro" id="IPR015904">
    <property type="entry name" value="Sulphide_quinone_reductase"/>
</dbReference>
<dbReference type="EnsemblMetazoa" id="XM_001603500">
    <property type="protein sequence ID" value="XP_001603550"/>
    <property type="gene ID" value="LOC100119840"/>
</dbReference>
<dbReference type="CTD" id="58472"/>
<dbReference type="PANTHER" id="PTHR10632:SF2">
    <property type="entry name" value="SULFIDE:QUINONE OXIDOREDUCTASE, MITOCHONDRIAL"/>
    <property type="match status" value="1"/>
</dbReference>
<keyword evidence="6" id="KW-0809">Transit peptide</keyword>
<evidence type="ECO:0000256" key="5">
    <source>
        <dbReference type="ARBA" id="ARBA00022827"/>
    </source>
</evidence>
<evidence type="ECO:0000256" key="15">
    <source>
        <dbReference type="ARBA" id="ARBA00070160"/>
    </source>
</evidence>
<comment type="function">
    <text evidence="12">Catalyzes the oxidation of hydrogen sulfide with the help of a quinone, such as ubiquinone-10, giving rise to thiosulfate and ultimately to sulfane (molecular sulfur) atoms. Requires an additional electron acceptor; can use sulfite, sulfide or cyanide (in vitro). It is believed the in vivo electron acceptor is glutathione.</text>
</comment>
<evidence type="ECO:0000256" key="7">
    <source>
        <dbReference type="ARBA" id="ARBA00023002"/>
    </source>
</evidence>
<dbReference type="EnsemblMetazoa" id="XM_008218229">
    <property type="protein sequence ID" value="XP_008216451"/>
    <property type="gene ID" value="LOC100119840"/>
</dbReference>
<dbReference type="FunCoup" id="A0A7M7G480">
    <property type="interactions" value="410"/>
</dbReference>
<dbReference type="FunFam" id="3.50.50.60:FF:000034">
    <property type="entry name" value="sulfide:quinone oxidoreductase, mitochondrial"/>
    <property type="match status" value="1"/>
</dbReference>
<dbReference type="GO" id="GO:0071949">
    <property type="term" value="F:FAD binding"/>
    <property type="evidence" value="ECO:0007669"/>
    <property type="project" value="TreeGrafter"/>
</dbReference>
<name>A0A7M7G480_NASVI</name>
<evidence type="ECO:0000256" key="11">
    <source>
        <dbReference type="ARBA" id="ARBA00052986"/>
    </source>
</evidence>
<dbReference type="RefSeq" id="XP_001603550.2">
    <property type="nucleotide sequence ID" value="XM_001603500.5"/>
</dbReference>
<evidence type="ECO:0000256" key="13">
    <source>
        <dbReference type="ARBA" id="ARBA00060891"/>
    </source>
</evidence>
<dbReference type="GO" id="GO:0070224">
    <property type="term" value="F:sulfide:quinone oxidoreductase activity"/>
    <property type="evidence" value="ECO:0007669"/>
    <property type="project" value="TreeGrafter"/>
</dbReference>
<dbReference type="GO" id="GO:0070221">
    <property type="term" value="P:sulfide oxidation, using sulfide:quinone oxidoreductase"/>
    <property type="evidence" value="ECO:0007669"/>
    <property type="project" value="TreeGrafter"/>
</dbReference>
<dbReference type="RefSeq" id="XP_008216448.1">
    <property type="nucleotide sequence ID" value="XM_008218226.3"/>
</dbReference>
<keyword evidence="7" id="KW-0560">Oxidoreductase</keyword>
<dbReference type="EnsemblMetazoa" id="XM_008218230">
    <property type="protein sequence ID" value="XP_008216452"/>
    <property type="gene ID" value="LOC100119840"/>
</dbReference>
<feature type="domain" description="FAD/NAD(P)-binding" evidence="17">
    <location>
        <begin position="33"/>
        <end position="147"/>
    </location>
</feature>
<dbReference type="Proteomes" id="UP000002358">
    <property type="component" value="Chromosome 2"/>
</dbReference>